<dbReference type="AlphaFoldDB" id="A0A1F7WXP8"/>
<protein>
    <recommendedName>
        <fullName evidence="4">Prepilin-type N-terminal cleavage/methylation domain-containing protein</fullName>
    </recommendedName>
</protein>
<dbReference type="STRING" id="1817813.A2008_01015"/>
<proteinExistence type="predicted"/>
<evidence type="ECO:0000313" key="2">
    <source>
        <dbReference type="EMBL" id="OGM07581.1"/>
    </source>
</evidence>
<feature type="transmembrane region" description="Helical" evidence="1">
    <location>
        <begin position="27"/>
        <end position="48"/>
    </location>
</feature>
<comment type="caution">
    <text evidence="2">The sequence shown here is derived from an EMBL/GenBank/DDBJ whole genome shotgun (WGS) entry which is preliminary data.</text>
</comment>
<keyword evidence="1" id="KW-0812">Transmembrane</keyword>
<dbReference type="NCBIfam" id="TIGR02532">
    <property type="entry name" value="IV_pilin_GFxxxE"/>
    <property type="match status" value="1"/>
</dbReference>
<keyword evidence="1" id="KW-1133">Transmembrane helix</keyword>
<dbReference type="EMBL" id="MGFH01000040">
    <property type="protein sequence ID" value="OGM07581.1"/>
    <property type="molecule type" value="Genomic_DNA"/>
</dbReference>
<dbReference type="Proteomes" id="UP000178735">
    <property type="component" value="Unassembled WGS sequence"/>
</dbReference>
<sequence>MHTDSRHSRKIINDFIIKRGRRQGFTLSEIMVVVVLISIVTSSVYSFYEIGARAHRSAVVRAESVSSMRFLQKLLIDKASRKSDGAYSAFMKKDGFASLGREKIETIMAADIHAKNEPLYRAVGYSNYPLHTSLSISSIGQDALKRKLPLSIAASADSFAGAYFYEATRETLVSGSENFKITFNHSPAKVFGASFLGVGNSAVISTNASDGTLEINTNNLCDLTGLIGSAPPVNVSFQIGARATSPVTASVFDLLFFFDSNFPPAESLSSNISPGDIKKFFVESACVLCGDGVMFYEHDTGENFINHAIYLETPTDADAEYDGDGNKLKTVRYALAKKENGEWKVYNDVIMSNAIMFEFAYFDKNGEILSAPPGEWKWRYAPVVSGFFLEAVTSIGGIKNPMKMTFQFTSQ</sequence>
<dbReference type="Pfam" id="PF07963">
    <property type="entry name" value="N_methyl"/>
    <property type="match status" value="1"/>
</dbReference>
<keyword evidence="1" id="KW-0472">Membrane</keyword>
<evidence type="ECO:0008006" key="4">
    <source>
        <dbReference type="Google" id="ProtNLM"/>
    </source>
</evidence>
<gene>
    <name evidence="2" type="ORF">A2008_01015</name>
</gene>
<dbReference type="InterPro" id="IPR012902">
    <property type="entry name" value="N_methyl_site"/>
</dbReference>
<name>A0A1F7WXP8_9BACT</name>
<organism evidence="2 3">
    <name type="scientific">Candidatus Wallbacteria bacterium GWC2_49_35</name>
    <dbReference type="NCBI Taxonomy" id="1817813"/>
    <lineage>
        <taxon>Bacteria</taxon>
        <taxon>Candidatus Walliibacteriota</taxon>
    </lineage>
</organism>
<accession>A0A1F7WXP8</accession>
<reference evidence="2 3" key="1">
    <citation type="journal article" date="2016" name="Nat. Commun.">
        <title>Thousands of microbial genomes shed light on interconnected biogeochemical processes in an aquifer system.</title>
        <authorList>
            <person name="Anantharaman K."/>
            <person name="Brown C.T."/>
            <person name="Hug L.A."/>
            <person name="Sharon I."/>
            <person name="Castelle C.J."/>
            <person name="Probst A.J."/>
            <person name="Thomas B.C."/>
            <person name="Singh A."/>
            <person name="Wilkins M.J."/>
            <person name="Karaoz U."/>
            <person name="Brodie E.L."/>
            <person name="Williams K.H."/>
            <person name="Hubbard S.S."/>
            <person name="Banfield J.F."/>
        </authorList>
    </citation>
    <scope>NUCLEOTIDE SEQUENCE [LARGE SCALE GENOMIC DNA]</scope>
</reference>
<evidence type="ECO:0000256" key="1">
    <source>
        <dbReference type="SAM" id="Phobius"/>
    </source>
</evidence>
<evidence type="ECO:0000313" key="3">
    <source>
        <dbReference type="Proteomes" id="UP000178735"/>
    </source>
</evidence>